<gene>
    <name evidence="2" type="ORF">AVDCRST_MAG87-4020</name>
</gene>
<dbReference type="AlphaFoldDB" id="A0A6J4VTN0"/>
<dbReference type="Pfam" id="PF18480">
    <property type="entry name" value="DUF5615"/>
    <property type="match status" value="1"/>
</dbReference>
<dbReference type="InterPro" id="IPR041049">
    <property type="entry name" value="DUF5615"/>
</dbReference>
<evidence type="ECO:0000313" key="2">
    <source>
        <dbReference type="EMBL" id="CAA9586534.1"/>
    </source>
</evidence>
<evidence type="ECO:0000259" key="1">
    <source>
        <dbReference type="Pfam" id="PF18480"/>
    </source>
</evidence>
<dbReference type="EMBL" id="CADCWJ010000890">
    <property type="protein sequence ID" value="CAA9586534.1"/>
    <property type="molecule type" value="Genomic_DNA"/>
</dbReference>
<name>A0A6J4VTN0_9BACT</name>
<organism evidence="2">
    <name type="scientific">uncultured Thermomicrobiales bacterium</name>
    <dbReference type="NCBI Taxonomy" id="1645740"/>
    <lineage>
        <taxon>Bacteria</taxon>
        <taxon>Pseudomonadati</taxon>
        <taxon>Thermomicrobiota</taxon>
        <taxon>Thermomicrobia</taxon>
        <taxon>Thermomicrobiales</taxon>
        <taxon>environmental samples</taxon>
    </lineage>
</organism>
<reference evidence="2" key="1">
    <citation type="submission" date="2020-02" db="EMBL/GenBank/DDBJ databases">
        <authorList>
            <person name="Meier V. D."/>
        </authorList>
    </citation>
    <scope>NUCLEOTIDE SEQUENCE</scope>
    <source>
        <strain evidence="2">AVDCRST_MAG87</strain>
    </source>
</reference>
<feature type="domain" description="DUF5615" evidence="1">
    <location>
        <begin position="3"/>
        <end position="99"/>
    </location>
</feature>
<proteinExistence type="predicted"/>
<sequence>MPRYLLDANLSPKVGRYLSVQFGLDVRSLLAMGLGEIPDHEVLRLARSAGRVVITLDRDFVQPFSTGERFEQGVIYLDLPNSRRYIPDIQQILGAFFQDEAGTIDLEHALVILGEDRMEIYHS</sequence>
<protein>
    <recommendedName>
        <fullName evidence="1">DUF5615 domain-containing protein</fullName>
    </recommendedName>
</protein>
<accession>A0A6J4VTN0</accession>